<proteinExistence type="predicted"/>
<sequence>MALTLPLSTAGPPPRSLYNRRGRGCEAIRHPSLDLNYQVFQNPLC</sequence>
<accession>A0A0E9WF74</accession>
<dbReference type="AlphaFoldDB" id="A0A0E9WF74"/>
<reference evidence="1" key="2">
    <citation type="journal article" date="2015" name="Fish Shellfish Immunol.">
        <title>Early steps in the European eel (Anguilla anguilla)-Vibrio vulnificus interaction in the gills: Role of the RtxA13 toxin.</title>
        <authorList>
            <person name="Callol A."/>
            <person name="Pajuelo D."/>
            <person name="Ebbesson L."/>
            <person name="Teles M."/>
            <person name="MacKenzie S."/>
            <person name="Amaro C."/>
        </authorList>
    </citation>
    <scope>NUCLEOTIDE SEQUENCE</scope>
</reference>
<dbReference type="EMBL" id="GBXM01019538">
    <property type="protein sequence ID" value="JAH89039.1"/>
    <property type="molecule type" value="Transcribed_RNA"/>
</dbReference>
<evidence type="ECO:0000313" key="1">
    <source>
        <dbReference type="EMBL" id="JAH89039.1"/>
    </source>
</evidence>
<reference evidence="1" key="1">
    <citation type="submission" date="2014-11" db="EMBL/GenBank/DDBJ databases">
        <authorList>
            <person name="Amaro Gonzalez C."/>
        </authorList>
    </citation>
    <scope>NUCLEOTIDE SEQUENCE</scope>
</reference>
<protein>
    <submittedName>
        <fullName evidence="1">Uncharacterized protein</fullName>
    </submittedName>
</protein>
<organism evidence="1">
    <name type="scientific">Anguilla anguilla</name>
    <name type="common">European freshwater eel</name>
    <name type="synonym">Muraena anguilla</name>
    <dbReference type="NCBI Taxonomy" id="7936"/>
    <lineage>
        <taxon>Eukaryota</taxon>
        <taxon>Metazoa</taxon>
        <taxon>Chordata</taxon>
        <taxon>Craniata</taxon>
        <taxon>Vertebrata</taxon>
        <taxon>Euteleostomi</taxon>
        <taxon>Actinopterygii</taxon>
        <taxon>Neopterygii</taxon>
        <taxon>Teleostei</taxon>
        <taxon>Anguilliformes</taxon>
        <taxon>Anguillidae</taxon>
        <taxon>Anguilla</taxon>
    </lineage>
</organism>
<name>A0A0E9WF74_ANGAN</name>